<organism evidence="1 2">
    <name type="scientific">Buttiauxella agrestis ATCC 33320</name>
    <dbReference type="NCBI Taxonomy" id="1006004"/>
    <lineage>
        <taxon>Bacteria</taxon>
        <taxon>Pseudomonadati</taxon>
        <taxon>Pseudomonadota</taxon>
        <taxon>Gammaproteobacteria</taxon>
        <taxon>Enterobacterales</taxon>
        <taxon>Enterobacteriaceae</taxon>
        <taxon>Buttiauxella</taxon>
    </lineage>
</organism>
<evidence type="ECO:0008006" key="3">
    <source>
        <dbReference type="Google" id="ProtNLM"/>
    </source>
</evidence>
<reference evidence="1 2" key="1">
    <citation type="submission" date="2014-05" db="EMBL/GenBank/DDBJ databases">
        <title>ATOL: Assembling a taxonomically balanced genome-scale reconstruction of the evolutionary history of the Enterobacteriaceae.</title>
        <authorList>
            <person name="Plunkett G.III."/>
            <person name="Neeno-Eckwall E.C."/>
            <person name="Glasner J.D."/>
            <person name="Perna N.T."/>
        </authorList>
    </citation>
    <scope>NUCLEOTIDE SEQUENCE [LARGE SCALE GENOMIC DNA]</scope>
    <source>
        <strain evidence="1 2">ATCC 33320</strain>
    </source>
</reference>
<dbReference type="eggNOG" id="ENOG5031C94">
    <property type="taxonomic scope" value="Bacteria"/>
</dbReference>
<dbReference type="Gene3D" id="3.30.70.2590">
    <property type="match status" value="1"/>
</dbReference>
<keyword evidence="2" id="KW-1185">Reference proteome</keyword>
<accession>A0A085FZR8</accession>
<comment type="caution">
    <text evidence="1">The sequence shown here is derived from an EMBL/GenBank/DDBJ whole genome shotgun (WGS) entry which is preliminary data.</text>
</comment>
<dbReference type="InterPro" id="IPR038470">
    <property type="entry name" value="Cellsynth_D_sf"/>
</dbReference>
<dbReference type="RefSeq" id="WP_034499658.1">
    <property type="nucleotide sequence ID" value="NZ_JMPI01000071.1"/>
</dbReference>
<dbReference type="EMBL" id="JMPI01000071">
    <property type="protein sequence ID" value="KFC76963.1"/>
    <property type="molecule type" value="Genomic_DNA"/>
</dbReference>
<gene>
    <name evidence="1" type="ORF">GBAG_4079</name>
</gene>
<dbReference type="InterPro" id="IPR022798">
    <property type="entry name" value="BcsD_bac"/>
</dbReference>
<name>A0A085FZR8_9ENTR</name>
<dbReference type="Pfam" id="PF03500">
    <property type="entry name" value="Cellsynth_D"/>
    <property type="match status" value="1"/>
</dbReference>
<dbReference type="STRING" id="1006004.GBAG_4079"/>
<dbReference type="GO" id="GO:0030244">
    <property type="term" value="P:cellulose biosynthetic process"/>
    <property type="evidence" value="ECO:0007669"/>
    <property type="project" value="InterPro"/>
</dbReference>
<sequence length="155" mass="17554">MNDAQLLKYFQSQQTQPGWFSLLHIMIESMVANAGEEESRQFLVQMGDTLAGRFPLPVARTVGELETQINGRLAIFNWGYIDIEASETAMLIRHMALPVPGEEAQQASWNNAFSAVLEGVYARWIRDQGGKPHVSLWRESSPSTTVVHFRYQISR</sequence>
<dbReference type="OrthoDB" id="6078279at2"/>
<evidence type="ECO:0000313" key="2">
    <source>
        <dbReference type="Proteomes" id="UP000028653"/>
    </source>
</evidence>
<protein>
    <recommendedName>
        <fullName evidence="3">Cellulose synthase operon protein D</fullName>
    </recommendedName>
</protein>
<proteinExistence type="predicted"/>
<dbReference type="Proteomes" id="UP000028653">
    <property type="component" value="Unassembled WGS sequence"/>
</dbReference>
<evidence type="ECO:0000313" key="1">
    <source>
        <dbReference type="EMBL" id="KFC76963.1"/>
    </source>
</evidence>
<dbReference type="AlphaFoldDB" id="A0A085FZR8"/>